<dbReference type="Proteomes" id="UP001596154">
    <property type="component" value="Unassembled WGS sequence"/>
</dbReference>
<proteinExistence type="predicted"/>
<accession>A0ABW0UM15</accession>
<dbReference type="EMBL" id="JBHSNY010000003">
    <property type="protein sequence ID" value="MFC5633764.1"/>
    <property type="molecule type" value="Genomic_DNA"/>
</dbReference>
<protein>
    <submittedName>
        <fullName evidence="2">Uncharacterized protein</fullName>
    </submittedName>
</protein>
<name>A0ABW0UM15_9ACTN</name>
<dbReference type="RefSeq" id="WP_381019118.1">
    <property type="nucleotide sequence ID" value="NZ_JBHSNY010000003.1"/>
</dbReference>
<comment type="caution">
    <text evidence="2">The sequence shown here is derived from an EMBL/GenBank/DDBJ whole genome shotgun (WGS) entry which is preliminary data.</text>
</comment>
<gene>
    <name evidence="2" type="ORF">ACFPZJ_08150</name>
</gene>
<reference evidence="3" key="1">
    <citation type="journal article" date="2019" name="Int. J. Syst. Evol. Microbiol.">
        <title>The Global Catalogue of Microorganisms (GCM) 10K type strain sequencing project: providing services to taxonomists for standard genome sequencing and annotation.</title>
        <authorList>
            <consortium name="The Broad Institute Genomics Platform"/>
            <consortium name="The Broad Institute Genome Sequencing Center for Infectious Disease"/>
            <person name="Wu L."/>
            <person name="Ma J."/>
        </authorList>
    </citation>
    <scope>NUCLEOTIDE SEQUENCE [LARGE SCALE GENOMIC DNA]</scope>
    <source>
        <strain evidence="3">CGMCC 4.7248</strain>
    </source>
</reference>
<keyword evidence="3" id="KW-1185">Reference proteome</keyword>
<sequence length="102" mass="11433">MLVEGLPPNGALARRAAGHHWQHSDFMLADLVDAMARLITDFRNANRAEKTAPAPYPEPVWRPESAKAKKKRQKKARREAAEARSGYLRIVAQVTPQYAEKG</sequence>
<organism evidence="2 3">
    <name type="scientific">Streptomyces bullii</name>
    <dbReference type="NCBI Taxonomy" id="349910"/>
    <lineage>
        <taxon>Bacteria</taxon>
        <taxon>Bacillati</taxon>
        <taxon>Actinomycetota</taxon>
        <taxon>Actinomycetes</taxon>
        <taxon>Kitasatosporales</taxon>
        <taxon>Streptomycetaceae</taxon>
        <taxon>Streptomyces</taxon>
    </lineage>
</organism>
<evidence type="ECO:0000256" key="1">
    <source>
        <dbReference type="SAM" id="MobiDB-lite"/>
    </source>
</evidence>
<feature type="compositionally biased region" description="Basic residues" evidence="1">
    <location>
        <begin position="68"/>
        <end position="77"/>
    </location>
</feature>
<evidence type="ECO:0000313" key="3">
    <source>
        <dbReference type="Proteomes" id="UP001596154"/>
    </source>
</evidence>
<feature type="region of interest" description="Disordered" evidence="1">
    <location>
        <begin position="47"/>
        <end position="83"/>
    </location>
</feature>
<evidence type="ECO:0000313" key="2">
    <source>
        <dbReference type="EMBL" id="MFC5633764.1"/>
    </source>
</evidence>